<evidence type="ECO:0000313" key="2">
    <source>
        <dbReference type="EMBL" id="ADR17976.1"/>
    </source>
</evidence>
<organism evidence="2 3">
    <name type="scientific">Calditerrivibrio nitroreducens (strain DSM 19672 / NBRC 101217 / Yu37-1)</name>
    <dbReference type="NCBI Taxonomy" id="768670"/>
    <lineage>
        <taxon>Bacteria</taxon>
        <taxon>Pseudomonadati</taxon>
        <taxon>Deferribacterota</taxon>
        <taxon>Deferribacteres</taxon>
        <taxon>Deferribacterales</taxon>
        <taxon>Calditerrivibrionaceae</taxon>
    </lineage>
</organism>
<evidence type="ECO:0000313" key="3">
    <source>
        <dbReference type="Proteomes" id="UP000007039"/>
    </source>
</evidence>
<dbReference type="eggNOG" id="ENOG50311RG">
    <property type="taxonomic scope" value="Bacteria"/>
</dbReference>
<gene>
    <name evidence="2" type="ordered locus">Calni_0060</name>
</gene>
<keyword evidence="1" id="KW-0472">Membrane</keyword>
<feature type="transmembrane region" description="Helical" evidence="1">
    <location>
        <begin position="29"/>
        <end position="47"/>
    </location>
</feature>
<keyword evidence="1" id="KW-1133">Transmembrane helix</keyword>
<dbReference type="OrthoDB" id="9815220at2"/>
<evidence type="ECO:0008006" key="4">
    <source>
        <dbReference type="Google" id="ProtNLM"/>
    </source>
</evidence>
<dbReference type="Proteomes" id="UP000007039">
    <property type="component" value="Chromosome"/>
</dbReference>
<keyword evidence="1" id="KW-0812">Transmembrane</keyword>
<accession>E4TIF1</accession>
<reference key="1">
    <citation type="submission" date="2010-11" db="EMBL/GenBank/DDBJ databases">
        <title>The complete genome of chromosome of Calditerrivibrio nitroreducens DSM 19672.</title>
        <authorList>
            <consortium name="US DOE Joint Genome Institute (JGI-PGF)"/>
            <person name="Lucas S."/>
            <person name="Copeland A."/>
            <person name="Lapidus A."/>
            <person name="Bruce D."/>
            <person name="Goodwin L."/>
            <person name="Pitluck S."/>
            <person name="Kyrpides N."/>
            <person name="Mavromatis K."/>
            <person name="Ivanova N."/>
            <person name="Mikhailova N."/>
            <person name="Zeytun A."/>
            <person name="Brettin T."/>
            <person name="Detter J.C."/>
            <person name="Tapia R."/>
            <person name="Han C."/>
            <person name="Land M."/>
            <person name="Hauser L."/>
            <person name="Markowitz V."/>
            <person name="Cheng J.-F."/>
            <person name="Hugenholtz P."/>
            <person name="Woyke T."/>
            <person name="Wu D."/>
            <person name="Spring S."/>
            <person name="Schroeder M."/>
            <person name="Brambilla E."/>
            <person name="Klenk H.-P."/>
            <person name="Eisen J.A."/>
        </authorList>
    </citation>
    <scope>NUCLEOTIDE SEQUENCE [LARGE SCALE GENOMIC DNA]</scope>
    <source>
        <strain>DSM 19672</strain>
    </source>
</reference>
<reference evidence="2 3" key="2">
    <citation type="journal article" date="2011" name="Stand. Genomic Sci.">
        <title>Complete genome sequence of Calditerrivibrio nitroreducens type strain (Yu37-1).</title>
        <authorList>
            <person name="Pitluck S."/>
            <person name="Sikorski J."/>
            <person name="Zeytun A."/>
            <person name="Lapidus A."/>
            <person name="Nolan M."/>
            <person name="Lucas S."/>
            <person name="Hammon N."/>
            <person name="Deshpande S."/>
            <person name="Cheng J.F."/>
            <person name="Tapia R."/>
            <person name="Han C."/>
            <person name="Goodwin L."/>
            <person name="Liolios K."/>
            <person name="Pagani I."/>
            <person name="Ivanova N."/>
            <person name="Mavromatis K."/>
            <person name="Pati A."/>
            <person name="Chen A."/>
            <person name="Palaniappan K."/>
            <person name="Hauser L."/>
            <person name="Chang Y.J."/>
            <person name="Jeffries C.D."/>
            <person name="Detter J.C."/>
            <person name="Brambilla E."/>
            <person name="Djao O.D."/>
            <person name="Rohde M."/>
            <person name="Spring S."/>
            <person name="Goker M."/>
            <person name="Woyke T."/>
            <person name="Bristow J."/>
            <person name="Eisen J.A."/>
            <person name="Markowitz V."/>
            <person name="Hugenholtz P."/>
            <person name="Kyrpides N.C."/>
            <person name="Klenk H.P."/>
            <person name="Land M."/>
        </authorList>
    </citation>
    <scope>NUCLEOTIDE SEQUENCE [LARGE SCALE GENOMIC DNA]</scope>
    <source>
        <strain evidence="3">DSM 19672 / NBRC 101217 / Yu37-1</strain>
    </source>
</reference>
<dbReference type="STRING" id="768670.Calni_0060"/>
<protein>
    <recommendedName>
        <fullName evidence="4">DUF340 domain-containing protein</fullName>
    </recommendedName>
</protein>
<sequence precursor="true">MAKYLLFLIIGSILGFATKKIDTKDANKWILSFSVIILLFFMGVGIGKDPDLKVKILNFGFIAFIISTLAVLFSIAFVYVIVKFFGKQK</sequence>
<dbReference type="HOGENOM" id="CLU_168956_2_0_0"/>
<name>E4TIF1_CALNY</name>
<dbReference type="GO" id="GO:0015661">
    <property type="term" value="F:L-lysine efflux transmembrane transporter activity"/>
    <property type="evidence" value="ECO:0007669"/>
    <property type="project" value="InterPro"/>
</dbReference>
<dbReference type="InterPro" id="IPR005642">
    <property type="entry name" value="LysO"/>
</dbReference>
<keyword evidence="3" id="KW-1185">Reference proteome</keyword>
<proteinExistence type="predicted"/>
<dbReference type="KEGG" id="cni:Calni_0060"/>
<feature type="transmembrane region" description="Helical" evidence="1">
    <location>
        <begin position="59"/>
        <end position="82"/>
    </location>
</feature>
<dbReference type="RefSeq" id="WP_013450193.1">
    <property type="nucleotide sequence ID" value="NC_014758.1"/>
</dbReference>
<evidence type="ECO:0000256" key="1">
    <source>
        <dbReference type="SAM" id="Phobius"/>
    </source>
</evidence>
<dbReference type="Pfam" id="PF03956">
    <property type="entry name" value="Lys_export"/>
    <property type="match status" value="1"/>
</dbReference>
<dbReference type="EMBL" id="CP002347">
    <property type="protein sequence ID" value="ADR17976.1"/>
    <property type="molecule type" value="Genomic_DNA"/>
</dbReference>
<dbReference type="AlphaFoldDB" id="E4TIF1"/>